<dbReference type="InterPro" id="IPR036237">
    <property type="entry name" value="Xyl_isomerase-like_sf"/>
</dbReference>
<proteinExistence type="predicted"/>
<organism evidence="2">
    <name type="scientific">bioreactor metagenome</name>
    <dbReference type="NCBI Taxonomy" id="1076179"/>
    <lineage>
        <taxon>unclassified sequences</taxon>
        <taxon>metagenomes</taxon>
        <taxon>ecological metagenomes</taxon>
    </lineage>
</organism>
<dbReference type="Pfam" id="PF01261">
    <property type="entry name" value="AP_endonuc_2"/>
    <property type="match status" value="1"/>
</dbReference>
<evidence type="ECO:0000313" key="2">
    <source>
        <dbReference type="EMBL" id="MPL59696.1"/>
    </source>
</evidence>
<sequence>MDFSVCAYPETALDLLNNTAADVALELQSFGLKGVKSLEAWNERAAFYTEFASSHRDRRFHLHGPFLDLPWWSYDHMIAEVVERRVVDTVELCEAILPEHLIMHLSCPSYFCRADRAQRWVEEALKFWKPHLERLGEMGVLAVFENTYEPDAAAALAFSKAAEAEGLAASICLDVGHAHTFSPTPPGQWVGDLGSRISHYHIHDNDQSDDQHHAPGKGTINFATLLPEIAGRSPDATLSMEIEAGAEVILKGLEYVRNITS</sequence>
<dbReference type="EMBL" id="VSSQ01000010">
    <property type="protein sequence ID" value="MPL59696.1"/>
    <property type="molecule type" value="Genomic_DNA"/>
</dbReference>
<comment type="caution">
    <text evidence="2">The sequence shown here is derived from an EMBL/GenBank/DDBJ whole genome shotgun (WGS) entry which is preliminary data.</text>
</comment>
<evidence type="ECO:0000259" key="1">
    <source>
        <dbReference type="Pfam" id="PF01261"/>
    </source>
</evidence>
<dbReference type="SUPFAM" id="SSF51658">
    <property type="entry name" value="Xylose isomerase-like"/>
    <property type="match status" value="1"/>
</dbReference>
<reference evidence="2" key="1">
    <citation type="submission" date="2019-08" db="EMBL/GenBank/DDBJ databases">
        <authorList>
            <person name="Kucharzyk K."/>
            <person name="Murdoch R.W."/>
            <person name="Higgins S."/>
            <person name="Loffler F."/>
        </authorList>
    </citation>
    <scope>NUCLEOTIDE SEQUENCE</scope>
</reference>
<feature type="domain" description="Xylose isomerase-like TIM barrel" evidence="1">
    <location>
        <begin position="28"/>
        <end position="258"/>
    </location>
</feature>
<accession>A0A644SYE8</accession>
<dbReference type="AlphaFoldDB" id="A0A644SYE8"/>
<dbReference type="Gene3D" id="3.20.20.150">
    <property type="entry name" value="Divalent-metal-dependent TIM barrel enzymes"/>
    <property type="match status" value="1"/>
</dbReference>
<name>A0A644SYE8_9ZZZZ</name>
<dbReference type="InterPro" id="IPR013022">
    <property type="entry name" value="Xyl_isomerase-like_TIM-brl"/>
</dbReference>
<gene>
    <name evidence="2" type="ORF">SDC9_05251</name>
</gene>
<protein>
    <recommendedName>
        <fullName evidence="1">Xylose isomerase-like TIM barrel domain-containing protein</fullName>
    </recommendedName>
</protein>